<evidence type="ECO:0000313" key="3">
    <source>
        <dbReference type="EMBL" id="OLP76774.1"/>
    </source>
</evidence>
<evidence type="ECO:0000256" key="1">
    <source>
        <dbReference type="SAM" id="Coils"/>
    </source>
</evidence>
<comment type="caution">
    <text evidence="3">The sequence shown here is derived from an EMBL/GenBank/DDBJ whole genome shotgun (WGS) entry which is preliminary data.</text>
</comment>
<dbReference type="OrthoDB" id="441872at2759"/>
<organism evidence="3 4">
    <name type="scientific">Symbiodinium microadriaticum</name>
    <name type="common">Dinoflagellate</name>
    <name type="synonym">Zooxanthella microadriatica</name>
    <dbReference type="NCBI Taxonomy" id="2951"/>
    <lineage>
        <taxon>Eukaryota</taxon>
        <taxon>Sar</taxon>
        <taxon>Alveolata</taxon>
        <taxon>Dinophyceae</taxon>
        <taxon>Suessiales</taxon>
        <taxon>Symbiodiniaceae</taxon>
        <taxon>Symbiodinium</taxon>
    </lineage>
</organism>
<keyword evidence="1" id="KW-0175">Coiled coil</keyword>
<evidence type="ECO:0000256" key="2">
    <source>
        <dbReference type="SAM" id="MobiDB-lite"/>
    </source>
</evidence>
<feature type="coiled-coil region" evidence="1">
    <location>
        <begin position="253"/>
        <end position="300"/>
    </location>
</feature>
<sequence length="422" mass="45610">MAWWVSSLDLESTRKFNLAARFLMRQSGTVRQRGEEFSPEELAFQPAVTAPDLQTGEQITIVEEDLLAGLNKLLAALENLNGQSVLDRRGELRTQFYLHLARRPGERVADYATRFRTAISDMKTEGVKLPDPEVGWFFKEKLGLDALRLNCLTPLCKDPPYRRLDKGSGRMTIKRIFGGGPPSGASSAPSSLPSRRPSTLATSSSTASSRKFVPRHVQAAEAEEQEALEAALVDGDEAEQEPEETAGDNPSLEEVLQTEVQCLAEEIAQAEEEGIDPAFCEALETEIEASAEALVSMREARVKLAEVRKDRGYKGPGVSSAGGPGKGRGKAAIAAKKASGKHLCFDCGLPGHWSGDPECSKPGAGLGRAKAKAAAKQVRVAEAGVKYRMLHIPGILDCTYHLHVSCLCAQGSSIAEYLDYSP</sequence>
<dbReference type="Proteomes" id="UP000186817">
    <property type="component" value="Unassembled WGS sequence"/>
</dbReference>
<evidence type="ECO:0000313" key="4">
    <source>
        <dbReference type="Proteomes" id="UP000186817"/>
    </source>
</evidence>
<accession>A0A1Q9C1H7</accession>
<dbReference type="AlphaFoldDB" id="A0A1Q9C1H7"/>
<feature type="region of interest" description="Disordered" evidence="2">
    <location>
        <begin position="174"/>
        <end position="218"/>
    </location>
</feature>
<gene>
    <name evidence="3" type="ORF">AK812_SmicGene43249</name>
</gene>
<dbReference type="EMBL" id="LSRX01001924">
    <property type="protein sequence ID" value="OLP76774.1"/>
    <property type="molecule type" value="Genomic_DNA"/>
</dbReference>
<keyword evidence="4" id="KW-1185">Reference proteome</keyword>
<protein>
    <submittedName>
        <fullName evidence="3">Uncharacterized protein</fullName>
    </submittedName>
</protein>
<feature type="compositionally biased region" description="Low complexity" evidence="2">
    <location>
        <begin position="183"/>
        <end position="210"/>
    </location>
</feature>
<reference evidence="3 4" key="1">
    <citation type="submission" date="2016-02" db="EMBL/GenBank/DDBJ databases">
        <title>Genome analysis of coral dinoflagellate symbionts highlights evolutionary adaptations to a symbiotic lifestyle.</title>
        <authorList>
            <person name="Aranda M."/>
            <person name="Li Y."/>
            <person name="Liew Y.J."/>
            <person name="Baumgarten S."/>
            <person name="Simakov O."/>
            <person name="Wilson M."/>
            <person name="Piel J."/>
            <person name="Ashoor H."/>
            <person name="Bougouffa S."/>
            <person name="Bajic V.B."/>
            <person name="Ryu T."/>
            <person name="Ravasi T."/>
            <person name="Bayer T."/>
            <person name="Micklem G."/>
            <person name="Kim H."/>
            <person name="Bhak J."/>
            <person name="Lajeunesse T.C."/>
            <person name="Voolstra C.R."/>
        </authorList>
    </citation>
    <scope>NUCLEOTIDE SEQUENCE [LARGE SCALE GENOMIC DNA]</scope>
    <source>
        <strain evidence="3 4">CCMP2467</strain>
    </source>
</reference>
<dbReference type="OMA" id="RMTIKRI"/>
<name>A0A1Q9C1H7_SYMMI</name>
<proteinExistence type="predicted"/>